<accession>A0AAE0AQU2</accession>
<dbReference type="PANTHER" id="PTHR31973:SF195">
    <property type="entry name" value="MUDR FAMILY TRANSPOSASE"/>
    <property type="match status" value="1"/>
</dbReference>
<reference evidence="1" key="1">
    <citation type="journal article" date="2023" name="Plant J.">
        <title>Genome sequences and population genomics provide insights into the demographic history, inbreeding, and mutation load of two 'living fossil' tree species of Dipteronia.</title>
        <authorList>
            <person name="Feng Y."/>
            <person name="Comes H.P."/>
            <person name="Chen J."/>
            <person name="Zhu S."/>
            <person name="Lu R."/>
            <person name="Zhang X."/>
            <person name="Li P."/>
            <person name="Qiu J."/>
            <person name="Olsen K.M."/>
            <person name="Qiu Y."/>
        </authorList>
    </citation>
    <scope>NUCLEOTIDE SEQUENCE</scope>
    <source>
        <strain evidence="1">NBL</strain>
    </source>
</reference>
<protein>
    <recommendedName>
        <fullName evidence="3">MULE transposase domain-containing protein</fullName>
    </recommendedName>
</protein>
<evidence type="ECO:0000313" key="1">
    <source>
        <dbReference type="EMBL" id="KAK3222538.1"/>
    </source>
</evidence>
<keyword evidence="2" id="KW-1185">Reference proteome</keyword>
<dbReference type="PANTHER" id="PTHR31973">
    <property type="entry name" value="POLYPROTEIN, PUTATIVE-RELATED"/>
    <property type="match status" value="1"/>
</dbReference>
<dbReference type="AlphaFoldDB" id="A0AAE0AQU2"/>
<name>A0AAE0AQU2_9ROSI</name>
<gene>
    <name evidence="1" type="ORF">Dsin_009563</name>
</gene>
<organism evidence="1 2">
    <name type="scientific">Dipteronia sinensis</name>
    <dbReference type="NCBI Taxonomy" id="43782"/>
    <lineage>
        <taxon>Eukaryota</taxon>
        <taxon>Viridiplantae</taxon>
        <taxon>Streptophyta</taxon>
        <taxon>Embryophyta</taxon>
        <taxon>Tracheophyta</taxon>
        <taxon>Spermatophyta</taxon>
        <taxon>Magnoliopsida</taxon>
        <taxon>eudicotyledons</taxon>
        <taxon>Gunneridae</taxon>
        <taxon>Pentapetalae</taxon>
        <taxon>rosids</taxon>
        <taxon>malvids</taxon>
        <taxon>Sapindales</taxon>
        <taxon>Sapindaceae</taxon>
        <taxon>Hippocastanoideae</taxon>
        <taxon>Acereae</taxon>
        <taxon>Dipteronia</taxon>
    </lineage>
</organism>
<evidence type="ECO:0000313" key="2">
    <source>
        <dbReference type="Proteomes" id="UP001281410"/>
    </source>
</evidence>
<proteinExistence type="predicted"/>
<comment type="caution">
    <text evidence="1">The sequence shown here is derived from an EMBL/GenBank/DDBJ whole genome shotgun (WGS) entry which is preliminary data.</text>
</comment>
<sequence length="312" mass="35948">MIYKGQFSPSKKDLKRPVGLFAMRENFQWKVKRSNKTTLHLVCIIDNCSWKLRAVKRDEGTYFQVRSFINEHSCHLEEIYHHHRQASAVIIGEVVAPRLQQHDGCLMRPKDIIADMKTMYGIQIMYSKGYQALHYALSLTYKTHEETFQLLSSFGYVLEEQYPGTITDLQCSDDGPSIRGFQRCMRHVIAVDGAHLKGRFGGIMFVATAQYGNESIESGISKVFPYATHTICCWHFSENIKKRFQRKDVADIMDKAARSYSELAYNRHMEELRNLHKGAFDYVIAAGPHKWSRVHCPQIHTATANVDTGRIH</sequence>
<dbReference type="EMBL" id="JANJYJ010000003">
    <property type="protein sequence ID" value="KAK3222538.1"/>
    <property type="molecule type" value="Genomic_DNA"/>
</dbReference>
<dbReference type="Proteomes" id="UP001281410">
    <property type="component" value="Unassembled WGS sequence"/>
</dbReference>
<evidence type="ECO:0008006" key="3">
    <source>
        <dbReference type="Google" id="ProtNLM"/>
    </source>
</evidence>